<evidence type="ECO:0000313" key="2">
    <source>
        <dbReference type="EMBL" id="MBP2703157.1"/>
    </source>
</evidence>
<sequence>MDEFTAELRARVSEARRELRRAREDGDEYDVQLYSGRLDGLERLAAEHGLDAGTWGEGVEGVA</sequence>
<keyword evidence="3" id="KW-1185">Reference proteome</keyword>
<dbReference type="EMBL" id="JAFCNB010000002">
    <property type="protein sequence ID" value="MBP2703157.1"/>
    <property type="molecule type" value="Genomic_DNA"/>
</dbReference>
<organism evidence="2 3">
    <name type="scientific">Microbispora oryzae</name>
    <dbReference type="NCBI Taxonomy" id="2806554"/>
    <lineage>
        <taxon>Bacteria</taxon>
        <taxon>Bacillati</taxon>
        <taxon>Actinomycetota</taxon>
        <taxon>Actinomycetes</taxon>
        <taxon>Streptosporangiales</taxon>
        <taxon>Streptosporangiaceae</taxon>
        <taxon>Microbispora</taxon>
    </lineage>
</organism>
<accession>A0A940WFI9</accession>
<comment type="caution">
    <text evidence="2">The sequence shown here is derived from an EMBL/GenBank/DDBJ whole genome shotgun (WGS) entry which is preliminary data.</text>
</comment>
<keyword evidence="1" id="KW-0175">Coiled coil</keyword>
<evidence type="ECO:0000313" key="3">
    <source>
        <dbReference type="Proteomes" id="UP000674234"/>
    </source>
</evidence>
<dbReference type="AlphaFoldDB" id="A0A940WFI9"/>
<protein>
    <submittedName>
        <fullName evidence="2">Uncharacterized protein</fullName>
    </submittedName>
</protein>
<dbReference type="RefSeq" id="WP_210154454.1">
    <property type="nucleotide sequence ID" value="NZ_JAFCNB010000002.1"/>
</dbReference>
<evidence type="ECO:0000256" key="1">
    <source>
        <dbReference type="SAM" id="Coils"/>
    </source>
</evidence>
<dbReference type="Proteomes" id="UP000674234">
    <property type="component" value="Unassembled WGS sequence"/>
</dbReference>
<proteinExistence type="predicted"/>
<name>A0A940WFI9_9ACTN</name>
<reference evidence="2" key="1">
    <citation type="submission" date="2021-02" db="EMBL/GenBank/DDBJ databases">
        <title>Draft genome sequence of Microbispora sp. RL4-1S isolated from rice leaves in Thailand.</title>
        <authorList>
            <person name="Muangham S."/>
            <person name="Duangmal K."/>
        </authorList>
    </citation>
    <scope>NUCLEOTIDE SEQUENCE</scope>
    <source>
        <strain evidence="2">RL4-1S</strain>
    </source>
</reference>
<gene>
    <name evidence="2" type="ORF">JOL79_04995</name>
</gene>
<feature type="coiled-coil region" evidence="1">
    <location>
        <begin position="5"/>
        <end position="32"/>
    </location>
</feature>